<organism evidence="2 3">
    <name type="scientific">Candidatus Caccoplasma intestinavium</name>
    <dbReference type="NCBI Taxonomy" id="2840716"/>
    <lineage>
        <taxon>Bacteria</taxon>
        <taxon>Pseudomonadati</taxon>
        <taxon>Bacteroidota</taxon>
        <taxon>Bacteroidia</taxon>
        <taxon>Bacteroidales</taxon>
        <taxon>Bacteroidaceae</taxon>
        <taxon>Bacteroidaceae incertae sedis</taxon>
        <taxon>Candidatus Caccoplasma</taxon>
    </lineage>
</organism>
<evidence type="ECO:0000313" key="2">
    <source>
        <dbReference type="EMBL" id="HIT38795.1"/>
    </source>
</evidence>
<dbReference type="EMBL" id="DVKT01000013">
    <property type="protein sequence ID" value="HIT38795.1"/>
    <property type="molecule type" value="Genomic_DNA"/>
</dbReference>
<name>A0A9D1GCW6_9BACT</name>
<accession>A0A9D1GCW6</accession>
<feature type="region of interest" description="Disordered" evidence="1">
    <location>
        <begin position="143"/>
        <end position="227"/>
    </location>
</feature>
<reference evidence="2" key="2">
    <citation type="journal article" date="2021" name="PeerJ">
        <title>Extensive microbial diversity within the chicken gut microbiome revealed by metagenomics and culture.</title>
        <authorList>
            <person name="Gilroy R."/>
            <person name="Ravi A."/>
            <person name="Getino M."/>
            <person name="Pursley I."/>
            <person name="Horton D.L."/>
            <person name="Alikhan N.F."/>
            <person name="Baker D."/>
            <person name="Gharbi K."/>
            <person name="Hall N."/>
            <person name="Watson M."/>
            <person name="Adriaenssens E.M."/>
            <person name="Foster-Nyarko E."/>
            <person name="Jarju S."/>
            <person name="Secka A."/>
            <person name="Antonio M."/>
            <person name="Oren A."/>
            <person name="Chaudhuri R.R."/>
            <person name="La Ragione R."/>
            <person name="Hildebrand F."/>
            <person name="Pallen M.J."/>
        </authorList>
    </citation>
    <scope>NUCLEOTIDE SEQUENCE</scope>
    <source>
        <strain evidence="2">21143</strain>
    </source>
</reference>
<proteinExistence type="predicted"/>
<reference evidence="2" key="1">
    <citation type="submission" date="2020-10" db="EMBL/GenBank/DDBJ databases">
        <authorList>
            <person name="Gilroy R."/>
        </authorList>
    </citation>
    <scope>NUCLEOTIDE SEQUENCE</scope>
    <source>
        <strain evidence="2">21143</strain>
    </source>
</reference>
<protein>
    <submittedName>
        <fullName evidence="2">Uncharacterized protein</fullName>
    </submittedName>
</protein>
<evidence type="ECO:0000313" key="3">
    <source>
        <dbReference type="Proteomes" id="UP000886722"/>
    </source>
</evidence>
<gene>
    <name evidence="2" type="ORF">IAD06_01960</name>
</gene>
<dbReference type="AlphaFoldDB" id="A0A9D1GCW6"/>
<feature type="compositionally biased region" description="Basic and acidic residues" evidence="1">
    <location>
        <begin position="190"/>
        <end position="205"/>
    </location>
</feature>
<evidence type="ECO:0000256" key="1">
    <source>
        <dbReference type="SAM" id="MobiDB-lite"/>
    </source>
</evidence>
<dbReference type="Proteomes" id="UP000886722">
    <property type="component" value="Unassembled WGS sequence"/>
</dbReference>
<comment type="caution">
    <text evidence="2">The sequence shown here is derived from an EMBL/GenBank/DDBJ whole genome shotgun (WGS) entry which is preliminary data.</text>
</comment>
<sequence>MLDSRIEHINATLAELTELMQLVSESYPEVPAILCKISLEKGESLCEELRALNTVKETIPMVEQTAEKVESGEASLLVYENAERNDIPMCDTVSKENKEYGESFSHSEEKDIPDVETSSLVFSWDATDEEFCLFDRIPEMQDSERTDDILPQSYCEVSRESSGSEESREKKDIPLLDKIVAGNQEDAVSPEEKEGDSLSEYHSEKMITVSGEENSLEEKPESDVPEEGMETIVHSEESKADYRELQKMMSINDRFLFRRELFDNDGDLMAQTIEELNHIASYEESLTYLQNRFAWDFESEAFELLRSLLQQRFE</sequence>
<feature type="compositionally biased region" description="Basic and acidic residues" evidence="1">
    <location>
        <begin position="165"/>
        <end position="175"/>
    </location>
</feature>